<name>A0ABR7UXT2_9FLAO</name>
<proteinExistence type="predicted"/>
<comment type="caution">
    <text evidence="1">The sequence shown here is derived from an EMBL/GenBank/DDBJ whole genome shotgun (WGS) entry which is preliminary data.</text>
</comment>
<accession>A0ABR7UXT2</accession>
<evidence type="ECO:0000313" key="1">
    <source>
        <dbReference type="EMBL" id="MBD0776206.1"/>
    </source>
</evidence>
<gene>
    <name evidence="1" type="ORF">HPE56_00235</name>
</gene>
<keyword evidence="2" id="KW-1185">Reference proteome</keyword>
<dbReference type="EMBL" id="JABTCF010000001">
    <property type="protein sequence ID" value="MBD0776206.1"/>
    <property type="molecule type" value="Genomic_DNA"/>
</dbReference>
<organism evidence="1 2">
    <name type="scientific">Maribacter aquimaris</name>
    <dbReference type="NCBI Taxonomy" id="2737171"/>
    <lineage>
        <taxon>Bacteria</taxon>
        <taxon>Pseudomonadati</taxon>
        <taxon>Bacteroidota</taxon>
        <taxon>Flavobacteriia</taxon>
        <taxon>Flavobacteriales</taxon>
        <taxon>Flavobacteriaceae</taxon>
        <taxon>Maribacter</taxon>
    </lineage>
</organism>
<reference evidence="1" key="1">
    <citation type="submission" date="2020-05" db="EMBL/GenBank/DDBJ databases">
        <title>The draft genome sequence of Maribacter sp. ANRC-HE7.</title>
        <authorList>
            <person name="Mu L."/>
        </authorList>
    </citation>
    <scope>NUCLEOTIDE SEQUENCE</scope>
    <source>
        <strain evidence="1">ANRC-HE7</strain>
    </source>
</reference>
<sequence length="132" mass="15636">MSKYFSISLSIMILIQSFGMDFRDLAHMDELIEHAQLHSEKYGDNFLVFLSKHYGELQPEHSKDHQEEKQDHEQLPFNHHCCSHSIVVYMVNNLQVPVINTVPVFNYTTNFFYLDYYSFLEKSDIFQPPKQA</sequence>
<evidence type="ECO:0000313" key="2">
    <source>
        <dbReference type="Proteomes" id="UP001166021"/>
    </source>
</evidence>
<protein>
    <submittedName>
        <fullName evidence="1">Uncharacterized protein</fullName>
    </submittedName>
</protein>
<dbReference type="Proteomes" id="UP001166021">
    <property type="component" value="Unassembled WGS sequence"/>
</dbReference>